<protein>
    <submittedName>
        <fullName evidence="1">Uncharacterized protein</fullName>
    </submittedName>
</protein>
<reference evidence="1 2" key="1">
    <citation type="journal article" date="2022" name="Nat. Plants">
        <title>Genomes of leafy and leafless Platanthera orchids illuminate the evolution of mycoheterotrophy.</title>
        <authorList>
            <person name="Li M.H."/>
            <person name="Liu K.W."/>
            <person name="Li Z."/>
            <person name="Lu H.C."/>
            <person name="Ye Q.L."/>
            <person name="Zhang D."/>
            <person name="Wang J.Y."/>
            <person name="Li Y.F."/>
            <person name="Zhong Z.M."/>
            <person name="Liu X."/>
            <person name="Yu X."/>
            <person name="Liu D.K."/>
            <person name="Tu X.D."/>
            <person name="Liu B."/>
            <person name="Hao Y."/>
            <person name="Liao X.Y."/>
            <person name="Jiang Y.T."/>
            <person name="Sun W.H."/>
            <person name="Chen J."/>
            <person name="Chen Y.Q."/>
            <person name="Ai Y."/>
            <person name="Zhai J.W."/>
            <person name="Wu S.S."/>
            <person name="Zhou Z."/>
            <person name="Hsiao Y.Y."/>
            <person name="Wu W.L."/>
            <person name="Chen Y.Y."/>
            <person name="Lin Y.F."/>
            <person name="Hsu J.L."/>
            <person name="Li C.Y."/>
            <person name="Wang Z.W."/>
            <person name="Zhao X."/>
            <person name="Zhong W.Y."/>
            <person name="Ma X.K."/>
            <person name="Ma L."/>
            <person name="Huang J."/>
            <person name="Chen G.Z."/>
            <person name="Huang M.Z."/>
            <person name="Huang L."/>
            <person name="Peng D.H."/>
            <person name="Luo Y.B."/>
            <person name="Zou S.Q."/>
            <person name="Chen S.P."/>
            <person name="Lan S."/>
            <person name="Tsai W.C."/>
            <person name="Van de Peer Y."/>
            <person name="Liu Z.J."/>
        </authorList>
    </citation>
    <scope>NUCLEOTIDE SEQUENCE [LARGE SCALE GENOMIC DNA]</scope>
    <source>
        <strain evidence="1">Lor287</strain>
    </source>
</reference>
<dbReference type="Proteomes" id="UP001418222">
    <property type="component" value="Unassembled WGS sequence"/>
</dbReference>
<gene>
    <name evidence="1" type="ORF">KSP39_PZI017351</name>
</gene>
<organism evidence="1 2">
    <name type="scientific">Platanthera zijinensis</name>
    <dbReference type="NCBI Taxonomy" id="2320716"/>
    <lineage>
        <taxon>Eukaryota</taxon>
        <taxon>Viridiplantae</taxon>
        <taxon>Streptophyta</taxon>
        <taxon>Embryophyta</taxon>
        <taxon>Tracheophyta</taxon>
        <taxon>Spermatophyta</taxon>
        <taxon>Magnoliopsida</taxon>
        <taxon>Liliopsida</taxon>
        <taxon>Asparagales</taxon>
        <taxon>Orchidaceae</taxon>
        <taxon>Orchidoideae</taxon>
        <taxon>Orchideae</taxon>
        <taxon>Orchidinae</taxon>
        <taxon>Platanthera</taxon>
    </lineage>
</organism>
<dbReference type="EMBL" id="JBBWWQ010000015">
    <property type="protein sequence ID" value="KAK8928629.1"/>
    <property type="molecule type" value="Genomic_DNA"/>
</dbReference>
<comment type="caution">
    <text evidence="1">The sequence shown here is derived from an EMBL/GenBank/DDBJ whole genome shotgun (WGS) entry which is preliminary data.</text>
</comment>
<sequence>MDSAGSPLLYPIWVLHAYKRGLVSLPLCRNEKIWPGRNTQSGRSILVEPKTFFLIASACAFLYGWRCIPCHRASSLLQSCRQASSSLQRARLSVADSFFAARFLSLCNVYGQILEELKSSSISRFIFLSFIVVLYV</sequence>
<accession>A0AAP0B5F1</accession>
<evidence type="ECO:0000313" key="1">
    <source>
        <dbReference type="EMBL" id="KAK8928629.1"/>
    </source>
</evidence>
<proteinExistence type="predicted"/>
<dbReference type="AlphaFoldDB" id="A0AAP0B5F1"/>
<name>A0AAP0B5F1_9ASPA</name>
<evidence type="ECO:0000313" key="2">
    <source>
        <dbReference type="Proteomes" id="UP001418222"/>
    </source>
</evidence>
<keyword evidence="2" id="KW-1185">Reference proteome</keyword>